<evidence type="ECO:0000313" key="2">
    <source>
        <dbReference type="EMBL" id="KAJ7619716.1"/>
    </source>
</evidence>
<gene>
    <name evidence="2" type="ORF">FB45DRAFT_1007218</name>
</gene>
<keyword evidence="3" id="KW-1185">Reference proteome</keyword>
<feature type="region of interest" description="Disordered" evidence="1">
    <location>
        <begin position="1"/>
        <end position="40"/>
    </location>
</feature>
<dbReference type="EMBL" id="JARKIF010000018">
    <property type="protein sequence ID" value="KAJ7619716.1"/>
    <property type="molecule type" value="Genomic_DNA"/>
</dbReference>
<feature type="compositionally biased region" description="Gly residues" evidence="1">
    <location>
        <begin position="20"/>
        <end position="34"/>
    </location>
</feature>
<dbReference type="AlphaFoldDB" id="A0AAD7BG76"/>
<sequence>MESTDQWGVGPGRRAEAGGIAVGGARGTEEGGNGVARDMGRRRHTVSSWLSQPFRLNPQNPTTTGDGACVGFRCIHDAFGSLFTFEGYGGVPGHGFGGLSREEREEKRQTHTGQSLMGTRVRGTASNHDVPTLMQTAITYFSVLSTDVPTSESDPASAKLQQLRKAGAIGTSDTQGRIQVTGGPTSAKGGGARELICSVSLQCKWLRTAEHGDLGNQFALAARNGAFNCPTGQYRQLQCVDQAEGNNASYVHGWLKLGEENAAPFRSREVVMLGPLVGRTTHRFAGAIPTKFPKFPRFTFETTSVHCFVPPPENSSVGIVTRVGKI</sequence>
<comment type="caution">
    <text evidence="2">The sequence shown here is derived from an EMBL/GenBank/DDBJ whole genome shotgun (WGS) entry which is preliminary data.</text>
</comment>
<organism evidence="2 3">
    <name type="scientific">Roridomyces roridus</name>
    <dbReference type="NCBI Taxonomy" id="1738132"/>
    <lineage>
        <taxon>Eukaryota</taxon>
        <taxon>Fungi</taxon>
        <taxon>Dikarya</taxon>
        <taxon>Basidiomycota</taxon>
        <taxon>Agaricomycotina</taxon>
        <taxon>Agaricomycetes</taxon>
        <taxon>Agaricomycetidae</taxon>
        <taxon>Agaricales</taxon>
        <taxon>Marasmiineae</taxon>
        <taxon>Mycenaceae</taxon>
        <taxon>Roridomyces</taxon>
    </lineage>
</organism>
<reference evidence="2" key="1">
    <citation type="submission" date="2023-03" db="EMBL/GenBank/DDBJ databases">
        <title>Massive genome expansion in bonnet fungi (Mycena s.s.) driven by repeated elements and novel gene families across ecological guilds.</title>
        <authorList>
            <consortium name="Lawrence Berkeley National Laboratory"/>
            <person name="Harder C.B."/>
            <person name="Miyauchi S."/>
            <person name="Viragh M."/>
            <person name="Kuo A."/>
            <person name="Thoen E."/>
            <person name="Andreopoulos B."/>
            <person name="Lu D."/>
            <person name="Skrede I."/>
            <person name="Drula E."/>
            <person name="Henrissat B."/>
            <person name="Morin E."/>
            <person name="Kohler A."/>
            <person name="Barry K."/>
            <person name="LaButti K."/>
            <person name="Morin E."/>
            <person name="Salamov A."/>
            <person name="Lipzen A."/>
            <person name="Mereny Z."/>
            <person name="Hegedus B."/>
            <person name="Baldrian P."/>
            <person name="Stursova M."/>
            <person name="Weitz H."/>
            <person name="Taylor A."/>
            <person name="Grigoriev I.V."/>
            <person name="Nagy L.G."/>
            <person name="Martin F."/>
            <person name="Kauserud H."/>
        </authorList>
    </citation>
    <scope>NUCLEOTIDE SEQUENCE</scope>
    <source>
        <strain evidence="2">9284</strain>
    </source>
</reference>
<proteinExistence type="predicted"/>
<accession>A0AAD7BG76</accession>
<evidence type="ECO:0000313" key="3">
    <source>
        <dbReference type="Proteomes" id="UP001221142"/>
    </source>
</evidence>
<name>A0AAD7BG76_9AGAR</name>
<dbReference type="Proteomes" id="UP001221142">
    <property type="component" value="Unassembled WGS sequence"/>
</dbReference>
<protein>
    <submittedName>
        <fullName evidence="2">Uncharacterized protein</fullName>
    </submittedName>
</protein>
<evidence type="ECO:0000256" key="1">
    <source>
        <dbReference type="SAM" id="MobiDB-lite"/>
    </source>
</evidence>